<organism evidence="2 3">
    <name type="scientific">Desmophyllum pertusum</name>
    <dbReference type="NCBI Taxonomy" id="174260"/>
    <lineage>
        <taxon>Eukaryota</taxon>
        <taxon>Metazoa</taxon>
        <taxon>Cnidaria</taxon>
        <taxon>Anthozoa</taxon>
        <taxon>Hexacorallia</taxon>
        <taxon>Scleractinia</taxon>
        <taxon>Caryophylliina</taxon>
        <taxon>Caryophylliidae</taxon>
        <taxon>Desmophyllum</taxon>
    </lineage>
</organism>
<feature type="domain" description="JmjC" evidence="1">
    <location>
        <begin position="76"/>
        <end position="189"/>
    </location>
</feature>
<dbReference type="GO" id="GO:0016706">
    <property type="term" value="F:2-oxoglutarate-dependent dioxygenase activity"/>
    <property type="evidence" value="ECO:0007669"/>
    <property type="project" value="TreeGrafter"/>
</dbReference>
<dbReference type="PANTHER" id="PTHR12480">
    <property type="entry name" value="ARGININE DEMETHYLASE AND LYSYL-HYDROXYLASE JMJD"/>
    <property type="match status" value="1"/>
</dbReference>
<dbReference type="PROSITE" id="PS51184">
    <property type="entry name" value="JMJC"/>
    <property type="match status" value="1"/>
</dbReference>
<gene>
    <name evidence="2" type="ORF">OS493_013177</name>
</gene>
<dbReference type="Proteomes" id="UP001163046">
    <property type="component" value="Unassembled WGS sequence"/>
</dbReference>
<dbReference type="PANTHER" id="PTHR12480:SF19">
    <property type="entry name" value="CUPIN-LIKE DOMAIN-CONTAINING PROTEIN"/>
    <property type="match status" value="1"/>
</dbReference>
<dbReference type="Gene3D" id="2.60.120.650">
    <property type="entry name" value="Cupin"/>
    <property type="match status" value="1"/>
</dbReference>
<keyword evidence="3" id="KW-1185">Reference proteome</keyword>
<accession>A0A9W9YQ83</accession>
<proteinExistence type="predicted"/>
<dbReference type="InterPro" id="IPR003347">
    <property type="entry name" value="JmjC_dom"/>
</dbReference>
<dbReference type="SUPFAM" id="SSF51197">
    <property type="entry name" value="Clavaminate synthase-like"/>
    <property type="match status" value="1"/>
</dbReference>
<comment type="caution">
    <text evidence="2">The sequence shown here is derived from an EMBL/GenBank/DDBJ whole genome shotgun (WGS) entry which is preliminary data.</text>
</comment>
<dbReference type="OrthoDB" id="10063099at2759"/>
<dbReference type="EMBL" id="MU827307">
    <property type="protein sequence ID" value="KAJ7362086.1"/>
    <property type="molecule type" value="Genomic_DNA"/>
</dbReference>
<dbReference type="InterPro" id="IPR050910">
    <property type="entry name" value="JMJD6_ArgDemeth/LysHydrox"/>
</dbReference>
<reference evidence="2" key="1">
    <citation type="submission" date="2023-01" db="EMBL/GenBank/DDBJ databases">
        <title>Genome assembly of the deep-sea coral Lophelia pertusa.</title>
        <authorList>
            <person name="Herrera S."/>
            <person name="Cordes E."/>
        </authorList>
    </citation>
    <scope>NUCLEOTIDE SEQUENCE</scope>
    <source>
        <strain evidence="2">USNM1676648</strain>
        <tissue evidence="2">Polyp</tissue>
    </source>
</reference>
<sequence length="189" mass="21833">MQHITGPLWASSVFSFFKRLYARNKEAAQEDPDMGCVFFPYKSGFDSLAEALKMPKSRAQWKGKPWYIGWSNCDPVVRHELRKYYNKPYFIPFDAETGDQDWIFMGGPGPGAPIHLDMVNRPSWQAQLSGQKTWTLIPPPECEHVLSETASNHAERRDNCTGHQPMVSHHKGCSYWRIEHHNWSGIRLI</sequence>
<dbReference type="AlphaFoldDB" id="A0A9W9YQ83"/>
<name>A0A9W9YQ83_9CNID</name>
<evidence type="ECO:0000259" key="1">
    <source>
        <dbReference type="PROSITE" id="PS51184"/>
    </source>
</evidence>
<evidence type="ECO:0000313" key="2">
    <source>
        <dbReference type="EMBL" id="KAJ7362086.1"/>
    </source>
</evidence>
<evidence type="ECO:0000313" key="3">
    <source>
        <dbReference type="Proteomes" id="UP001163046"/>
    </source>
</evidence>
<protein>
    <recommendedName>
        <fullName evidence="1">JmjC domain-containing protein</fullName>
    </recommendedName>
</protein>